<protein>
    <submittedName>
        <fullName evidence="1">Uncharacterized protein</fullName>
    </submittedName>
</protein>
<name>A0A1W0WKV4_HYPEX</name>
<gene>
    <name evidence="1" type="ORF">BV898_09948</name>
</gene>
<reference evidence="2" key="1">
    <citation type="submission" date="2017-01" db="EMBL/GenBank/DDBJ databases">
        <title>Comparative genomics of anhydrobiosis in the tardigrade Hypsibius dujardini.</title>
        <authorList>
            <person name="Yoshida Y."/>
            <person name="Koutsovoulos G."/>
            <person name="Laetsch D."/>
            <person name="Stevens L."/>
            <person name="Kumar S."/>
            <person name="Horikawa D."/>
            <person name="Ishino K."/>
            <person name="Komine S."/>
            <person name="Tomita M."/>
            <person name="Blaxter M."/>
            <person name="Arakawa K."/>
        </authorList>
    </citation>
    <scope>NUCLEOTIDE SEQUENCE [LARGE SCALE GENOMIC DNA]</scope>
    <source>
        <strain evidence="2">Z151</strain>
    </source>
</reference>
<comment type="caution">
    <text evidence="1">The sequence shown here is derived from an EMBL/GenBank/DDBJ whole genome shotgun (WGS) entry which is preliminary data.</text>
</comment>
<evidence type="ECO:0000313" key="1">
    <source>
        <dbReference type="EMBL" id="OQV15851.1"/>
    </source>
</evidence>
<accession>A0A1W0WKV4</accession>
<keyword evidence="2" id="KW-1185">Reference proteome</keyword>
<sequence length="382" mass="42533">MPSGSKPRRNMFASGRAYVSCLRHKKGLPPKEAITAKQWLQSLVVDRSAGSDGQSSSQQAHTDDLAQLARQVVVHQSTMTCQNEIPKDHHFLSLQLTQEPRAGVSLSPLDRLRLFILKRKIFSSRKHSDVEEIALHPHGIPQFEKLYAATNQHVSFNRRKLFDPVLPVASRRLAADSIITDFDILCPLKPRPHLQQMKRQRDRTRVCLVRTIDLGISFEASDFMVRWFYRRCLQTAELDGIQLTRIQEEADLEEDYNLSLLGHYHNSKCLASKLVAARRSAALADSLLSVSSDSTVSPASMRYSVMQLSSLMAIAADERDSLHCHITTCADGIPFRCTITMALDEIVKHHGVDSPAAETLSTDGSGLLHVEADFSGDAPVAS</sequence>
<dbReference type="Proteomes" id="UP000192578">
    <property type="component" value="Unassembled WGS sequence"/>
</dbReference>
<dbReference type="OrthoDB" id="10180525at2759"/>
<organism evidence="1 2">
    <name type="scientific">Hypsibius exemplaris</name>
    <name type="common">Freshwater tardigrade</name>
    <dbReference type="NCBI Taxonomy" id="2072580"/>
    <lineage>
        <taxon>Eukaryota</taxon>
        <taxon>Metazoa</taxon>
        <taxon>Ecdysozoa</taxon>
        <taxon>Tardigrada</taxon>
        <taxon>Eutardigrada</taxon>
        <taxon>Parachela</taxon>
        <taxon>Hypsibioidea</taxon>
        <taxon>Hypsibiidae</taxon>
        <taxon>Hypsibius</taxon>
    </lineage>
</organism>
<proteinExistence type="predicted"/>
<dbReference type="AlphaFoldDB" id="A0A1W0WKV4"/>
<evidence type="ECO:0000313" key="2">
    <source>
        <dbReference type="Proteomes" id="UP000192578"/>
    </source>
</evidence>
<dbReference type="EMBL" id="MTYJ01000081">
    <property type="protein sequence ID" value="OQV15851.1"/>
    <property type="molecule type" value="Genomic_DNA"/>
</dbReference>